<sequence length="473" mass="52738">MKNIYKKTSLAVAAAGVLFGWVACTDPIEISPDTDSSALTEAAGLYAWIDVIDNPRMKTVEVRTEPLVMDLQVSMSREHNAIASFSIEPDLSQDLVDQYNTAHATDFLALPETALVLEDDGIMMIAPGERKSYEFSLTVDPRGVDEGTYLLPVKFSSTTEDVTVQDRDAVKYFIVKLLGDMPSTAKETGIISIAYIEVNGFNPLNAGEWVMADSGKPFFDIVNIFAANIKFDSETGSVYLSLNANVQHILDNRDKYIKPLQDKGMKVCLTVLPDHDGVGFANLPDEDIARFATEIKAVVEAYGLDGVDFDDEYAEYTSHDIPGFVYPASSVPFGKLMYEVKRIMPDKLLTLYFIGSATEGFFSDIDGMQPGEFIDYAYYAQYGSWLDVSEWIKGMDRSQCGPYSWDMNDYGDDWMMTDRVRSDGYGVQVCYDLRSVDDPNVSDGKYEYTLDIISQDLYSEGVVHTGINHAKDW</sequence>
<dbReference type="SUPFAM" id="SSF51445">
    <property type="entry name" value="(Trans)glycosidases"/>
    <property type="match status" value="1"/>
</dbReference>
<dbReference type="InterPro" id="IPR017853">
    <property type="entry name" value="GH"/>
</dbReference>
<dbReference type="Pfam" id="PF08522">
    <property type="entry name" value="BT_3987-like_N"/>
    <property type="match status" value="1"/>
</dbReference>
<organism evidence="3 4">
    <name type="scientific">Candidatus Cryptobacteroides faecigallinarum</name>
    <dbReference type="NCBI Taxonomy" id="2840763"/>
    <lineage>
        <taxon>Bacteria</taxon>
        <taxon>Pseudomonadati</taxon>
        <taxon>Bacteroidota</taxon>
        <taxon>Bacteroidia</taxon>
        <taxon>Bacteroidales</taxon>
        <taxon>Candidatus Cryptobacteroides</taxon>
    </lineage>
</organism>
<evidence type="ECO:0000256" key="1">
    <source>
        <dbReference type="SAM" id="SignalP"/>
    </source>
</evidence>
<feature type="chain" id="PRO_5038702502" evidence="1">
    <location>
        <begin position="26"/>
        <end position="473"/>
    </location>
</feature>
<evidence type="ECO:0000259" key="2">
    <source>
        <dbReference type="Pfam" id="PF08522"/>
    </source>
</evidence>
<name>A0A9D9NHR6_9BACT</name>
<evidence type="ECO:0000313" key="3">
    <source>
        <dbReference type="EMBL" id="MBO8474214.1"/>
    </source>
</evidence>
<dbReference type="Gene3D" id="3.20.20.80">
    <property type="entry name" value="Glycosidases"/>
    <property type="match status" value="1"/>
</dbReference>
<evidence type="ECO:0000313" key="4">
    <source>
        <dbReference type="Proteomes" id="UP000823757"/>
    </source>
</evidence>
<feature type="signal peptide" evidence="1">
    <location>
        <begin position="1"/>
        <end position="25"/>
    </location>
</feature>
<dbReference type="PROSITE" id="PS01095">
    <property type="entry name" value="GH18_1"/>
    <property type="match status" value="1"/>
</dbReference>
<dbReference type="InterPro" id="IPR013728">
    <property type="entry name" value="BT_3987-like_N"/>
</dbReference>
<comment type="caution">
    <text evidence="3">The sequence shown here is derived from an EMBL/GenBank/DDBJ whole genome shotgun (WGS) entry which is preliminary data.</text>
</comment>
<proteinExistence type="predicted"/>
<dbReference type="GO" id="GO:0005975">
    <property type="term" value="P:carbohydrate metabolic process"/>
    <property type="evidence" value="ECO:0007669"/>
    <property type="project" value="InterPro"/>
</dbReference>
<reference evidence="3" key="2">
    <citation type="journal article" date="2021" name="PeerJ">
        <title>Extensive microbial diversity within the chicken gut microbiome revealed by metagenomics and culture.</title>
        <authorList>
            <person name="Gilroy R."/>
            <person name="Ravi A."/>
            <person name="Getino M."/>
            <person name="Pursley I."/>
            <person name="Horton D.L."/>
            <person name="Alikhan N.F."/>
            <person name="Baker D."/>
            <person name="Gharbi K."/>
            <person name="Hall N."/>
            <person name="Watson M."/>
            <person name="Adriaenssens E.M."/>
            <person name="Foster-Nyarko E."/>
            <person name="Jarju S."/>
            <person name="Secka A."/>
            <person name="Antonio M."/>
            <person name="Oren A."/>
            <person name="Chaudhuri R.R."/>
            <person name="La Ragione R."/>
            <person name="Hildebrand F."/>
            <person name="Pallen M.J."/>
        </authorList>
    </citation>
    <scope>NUCLEOTIDE SEQUENCE</scope>
    <source>
        <strain evidence="3">B1-13419</strain>
    </source>
</reference>
<gene>
    <name evidence="3" type="ORF">IAB91_02855</name>
</gene>
<protein>
    <submittedName>
        <fullName evidence="3">DUF1735 domain-containing protein</fullName>
    </submittedName>
</protein>
<reference evidence="3" key="1">
    <citation type="submission" date="2020-10" db="EMBL/GenBank/DDBJ databases">
        <authorList>
            <person name="Gilroy R."/>
        </authorList>
    </citation>
    <scope>NUCLEOTIDE SEQUENCE</scope>
    <source>
        <strain evidence="3">B1-13419</strain>
    </source>
</reference>
<dbReference type="PROSITE" id="PS51257">
    <property type="entry name" value="PROKAR_LIPOPROTEIN"/>
    <property type="match status" value="1"/>
</dbReference>
<dbReference type="EMBL" id="JADIMD010000040">
    <property type="protein sequence ID" value="MBO8474214.1"/>
    <property type="molecule type" value="Genomic_DNA"/>
</dbReference>
<dbReference type="InterPro" id="IPR001579">
    <property type="entry name" value="Glyco_hydro_18_chit_AS"/>
</dbReference>
<accession>A0A9D9NHR6</accession>
<dbReference type="Proteomes" id="UP000823757">
    <property type="component" value="Unassembled WGS sequence"/>
</dbReference>
<dbReference type="GO" id="GO:0004553">
    <property type="term" value="F:hydrolase activity, hydrolyzing O-glycosyl compounds"/>
    <property type="evidence" value="ECO:0007669"/>
    <property type="project" value="InterPro"/>
</dbReference>
<keyword evidence="1" id="KW-0732">Signal</keyword>
<dbReference type="AlphaFoldDB" id="A0A9D9NHR6"/>
<feature type="domain" description="BT-3987-like N-terminal" evidence="2">
    <location>
        <begin position="69"/>
        <end position="160"/>
    </location>
</feature>
<dbReference type="Gene3D" id="2.60.40.1740">
    <property type="entry name" value="hypothetical protein (bacova_03559)"/>
    <property type="match status" value="1"/>
</dbReference>